<proteinExistence type="predicted"/>
<protein>
    <submittedName>
        <fullName evidence="2">Uncharacterized protein</fullName>
    </submittedName>
</protein>
<evidence type="ECO:0000313" key="3">
    <source>
        <dbReference type="Proteomes" id="UP000433471"/>
    </source>
</evidence>
<sequence>MGRFKEFLLTHENKSDLEESEAPTSTTGDMATTGLLKKKKQESDEEE</sequence>
<gene>
    <name evidence="2" type="ORF">Kuja_1330</name>
</gene>
<feature type="compositionally biased region" description="Basic and acidic residues" evidence="1">
    <location>
        <begin position="1"/>
        <end position="17"/>
    </location>
</feature>
<accession>A0A6B9J7U1</accession>
<evidence type="ECO:0000313" key="2">
    <source>
        <dbReference type="EMBL" id="QGZ16124.1"/>
    </source>
</evidence>
<evidence type="ECO:0000256" key="1">
    <source>
        <dbReference type="SAM" id="MobiDB-lite"/>
    </source>
</evidence>
<organism evidence="2 3">
    <name type="scientific">Vibrio phage vB_VchM_Kuja</name>
    <dbReference type="NCBI Taxonomy" id="2686437"/>
    <lineage>
        <taxon>Viruses</taxon>
        <taxon>Duplodnaviria</taxon>
        <taxon>Heunggongvirae</taxon>
        <taxon>Uroviricota</taxon>
        <taxon>Caudoviricetes</taxon>
        <taxon>Pantevenvirales</taxon>
        <taxon>Ackermannviridae</taxon>
        <taxon>Kujavirus</taxon>
        <taxon>Kujavirus kuja</taxon>
    </lineage>
</organism>
<reference evidence="2 3" key="1">
    <citation type="submission" date="2019-11" db="EMBL/GenBank/DDBJ databases">
        <title>Characterization of a novel member of the family Ackermannviridae.</title>
        <authorList>
            <person name="Maina A.N."/>
            <person name="Mwaura F.B."/>
            <person name="Jumba M."/>
        </authorList>
    </citation>
    <scope>NUCLEOTIDE SEQUENCE [LARGE SCALE GENOMIC DNA]</scope>
</reference>
<dbReference type="Proteomes" id="UP000433471">
    <property type="component" value="Segment"/>
</dbReference>
<name>A0A6B9J7U1_9CAUD</name>
<keyword evidence="3" id="KW-1185">Reference proteome</keyword>
<feature type="region of interest" description="Disordered" evidence="1">
    <location>
        <begin position="1"/>
        <end position="47"/>
    </location>
</feature>
<dbReference type="EMBL" id="MN718199">
    <property type="protein sequence ID" value="QGZ16124.1"/>
    <property type="molecule type" value="Genomic_DNA"/>
</dbReference>